<dbReference type="InterPro" id="IPR011009">
    <property type="entry name" value="Kinase-like_dom_sf"/>
</dbReference>
<gene>
    <name evidence="2" type="ORF">JOD17_004007</name>
</gene>
<protein>
    <submittedName>
        <fullName evidence="2">Hygromycin-B 4-O-kinase</fullName>
        <ecNumber evidence="2">2.7.1.163</ecNumber>
    </submittedName>
</protein>
<dbReference type="Gene3D" id="3.30.200.150">
    <property type="match status" value="1"/>
</dbReference>
<organism evidence="2 3">
    <name type="scientific">Geomicrobium sediminis</name>
    <dbReference type="NCBI Taxonomy" id="1347788"/>
    <lineage>
        <taxon>Bacteria</taxon>
        <taxon>Bacillati</taxon>
        <taxon>Bacillota</taxon>
        <taxon>Bacilli</taxon>
        <taxon>Bacillales</taxon>
        <taxon>Geomicrobium</taxon>
    </lineage>
</organism>
<dbReference type="PANTHER" id="PTHR21310">
    <property type="entry name" value="AMINOGLYCOSIDE PHOSPHOTRANSFERASE-RELATED-RELATED"/>
    <property type="match status" value="1"/>
</dbReference>
<accession>A0ABS2PHG2</accession>
<dbReference type="GO" id="GO:0016740">
    <property type="term" value="F:transferase activity"/>
    <property type="evidence" value="ECO:0007669"/>
    <property type="project" value="UniProtKB-KW"/>
</dbReference>
<feature type="domain" description="Aminoglycoside phosphotransferase" evidence="1">
    <location>
        <begin position="40"/>
        <end position="242"/>
    </location>
</feature>
<evidence type="ECO:0000259" key="1">
    <source>
        <dbReference type="Pfam" id="PF01636"/>
    </source>
</evidence>
<evidence type="ECO:0000313" key="2">
    <source>
        <dbReference type="EMBL" id="MBM7634880.1"/>
    </source>
</evidence>
<name>A0ABS2PHG2_9BACL</name>
<keyword evidence="3" id="KW-1185">Reference proteome</keyword>
<reference evidence="2 3" key="1">
    <citation type="submission" date="2021-01" db="EMBL/GenBank/DDBJ databases">
        <title>Genomic Encyclopedia of Type Strains, Phase IV (KMG-IV): sequencing the most valuable type-strain genomes for metagenomic binning, comparative biology and taxonomic classification.</title>
        <authorList>
            <person name="Goeker M."/>
        </authorList>
    </citation>
    <scope>NUCLEOTIDE SEQUENCE [LARGE SCALE GENOMIC DNA]</scope>
    <source>
        <strain evidence="2 3">DSM 25540</strain>
    </source>
</reference>
<dbReference type="SUPFAM" id="SSF56112">
    <property type="entry name" value="Protein kinase-like (PK-like)"/>
    <property type="match status" value="1"/>
</dbReference>
<proteinExistence type="predicted"/>
<dbReference type="Proteomes" id="UP000741863">
    <property type="component" value="Unassembled WGS sequence"/>
</dbReference>
<dbReference type="EMBL" id="JAFBEC010000018">
    <property type="protein sequence ID" value="MBM7634880.1"/>
    <property type="molecule type" value="Genomic_DNA"/>
</dbReference>
<comment type="caution">
    <text evidence="2">The sequence shown here is derived from an EMBL/GenBank/DDBJ whole genome shotgun (WGS) entry which is preliminary data.</text>
</comment>
<dbReference type="InterPro" id="IPR051678">
    <property type="entry name" value="AGP_Transferase"/>
</dbReference>
<sequence>MKSFKKDVSDQWVNAMVKEHYPDAEQFKRIDIGELSRVDQFMTKEKVYVAHIREHSESFYKARDVYNRYGTRLPIPRVIAIHDHQGTYMMVSEKLNGDPVSAYPQPTQADLASHLITILESMITVRDNDTFGWMNRGDNKRYQTWQDMLEGFFIEESEGFFANWRTMFTTGVLDKEVFDAGYDKMLELASYAPKRPFLVHGDFHLGNVVTDGTVITGIVDWEMAMYGDFLYDVANLHLWSPNLDFPAKVKRYFEEEGVEIPYFNERLQANLLCRLLNGLRFYAKQENRDGYHLMKNTLMKQLDEV</sequence>
<keyword evidence="2" id="KW-0808">Transferase</keyword>
<dbReference type="EC" id="2.7.1.163" evidence="2"/>
<dbReference type="Pfam" id="PF01636">
    <property type="entry name" value="APH"/>
    <property type="match status" value="1"/>
</dbReference>
<dbReference type="InterPro" id="IPR002575">
    <property type="entry name" value="Aminoglycoside_PTrfase"/>
</dbReference>
<dbReference type="Gene3D" id="3.90.1200.10">
    <property type="match status" value="1"/>
</dbReference>
<dbReference type="RefSeq" id="WP_204699635.1">
    <property type="nucleotide sequence ID" value="NZ_JAFBEC010000018.1"/>
</dbReference>
<evidence type="ECO:0000313" key="3">
    <source>
        <dbReference type="Proteomes" id="UP000741863"/>
    </source>
</evidence>